<sequence>MVSPGKNRSRAFLRLREKVAENSLAAPFQATKERCDFVRIYLETKEISLELRAGQLLFPLFVVRFRIEKLVKGIAEG</sequence>
<protein>
    <submittedName>
        <fullName evidence="1">Uncharacterized protein</fullName>
    </submittedName>
</protein>
<evidence type="ECO:0000313" key="2">
    <source>
        <dbReference type="Proteomes" id="UP000198901"/>
    </source>
</evidence>
<dbReference type="EMBL" id="FNGS01000003">
    <property type="protein sequence ID" value="SDL71935.1"/>
    <property type="molecule type" value="Genomic_DNA"/>
</dbReference>
<evidence type="ECO:0000313" key="1">
    <source>
        <dbReference type="EMBL" id="SDL71935.1"/>
    </source>
</evidence>
<dbReference type="Proteomes" id="UP000198901">
    <property type="component" value="Unassembled WGS sequence"/>
</dbReference>
<gene>
    <name evidence="1" type="ORF">SAMN04488090_1545</name>
</gene>
<accession>A0A1G9ME45</accession>
<organism evidence="1 2">
    <name type="scientific">Siphonobacter aquaeclarae</name>
    <dbReference type="NCBI Taxonomy" id="563176"/>
    <lineage>
        <taxon>Bacteria</taxon>
        <taxon>Pseudomonadati</taxon>
        <taxon>Bacteroidota</taxon>
        <taxon>Cytophagia</taxon>
        <taxon>Cytophagales</taxon>
        <taxon>Cytophagaceae</taxon>
        <taxon>Siphonobacter</taxon>
    </lineage>
</organism>
<dbReference type="AlphaFoldDB" id="A0A1G9ME45"/>
<proteinExistence type="predicted"/>
<reference evidence="1 2" key="1">
    <citation type="submission" date="2016-10" db="EMBL/GenBank/DDBJ databases">
        <authorList>
            <person name="de Groot N.N."/>
        </authorList>
    </citation>
    <scope>NUCLEOTIDE SEQUENCE [LARGE SCALE GENOMIC DNA]</scope>
    <source>
        <strain evidence="1 2">DSM 21668</strain>
    </source>
</reference>
<name>A0A1G9ME45_9BACT</name>
<keyword evidence="2" id="KW-1185">Reference proteome</keyword>